<reference evidence="2 3" key="1">
    <citation type="submission" date="2014-04" db="EMBL/GenBank/DDBJ databases">
        <authorList>
            <consortium name="DOE Joint Genome Institute"/>
            <person name="Kuo A."/>
            <person name="Ruytinx J."/>
            <person name="Rineau F."/>
            <person name="Colpaert J."/>
            <person name="Kohler A."/>
            <person name="Nagy L.G."/>
            <person name="Floudas D."/>
            <person name="Copeland A."/>
            <person name="Barry K.W."/>
            <person name="Cichocki N."/>
            <person name="Veneault-Fourrey C."/>
            <person name="LaButti K."/>
            <person name="Lindquist E.A."/>
            <person name="Lipzen A."/>
            <person name="Lundell T."/>
            <person name="Morin E."/>
            <person name="Murat C."/>
            <person name="Sun H."/>
            <person name="Tunlid A."/>
            <person name="Henrissat B."/>
            <person name="Grigoriev I.V."/>
            <person name="Hibbett D.S."/>
            <person name="Martin F."/>
            <person name="Nordberg H.P."/>
            <person name="Cantor M.N."/>
            <person name="Hua S.X."/>
        </authorList>
    </citation>
    <scope>NUCLEOTIDE SEQUENCE [LARGE SCALE GENOMIC DNA]</scope>
    <source>
        <strain evidence="2 3">UH-Slu-Lm8-n1</strain>
    </source>
</reference>
<dbReference type="InParanoid" id="A0A0D0AK59"/>
<dbReference type="PANTHER" id="PTHR42714">
    <property type="entry name" value="TRNA MODIFICATION GTPASE GTPBP3"/>
    <property type="match status" value="1"/>
</dbReference>
<dbReference type="SUPFAM" id="SSF52540">
    <property type="entry name" value="P-loop containing nucleoside triphosphate hydrolases"/>
    <property type="match status" value="1"/>
</dbReference>
<dbReference type="GO" id="GO:0030488">
    <property type="term" value="P:tRNA methylation"/>
    <property type="evidence" value="ECO:0007669"/>
    <property type="project" value="TreeGrafter"/>
</dbReference>
<dbReference type="GO" id="GO:0005525">
    <property type="term" value="F:GTP binding"/>
    <property type="evidence" value="ECO:0007669"/>
    <property type="project" value="InterPro"/>
</dbReference>
<dbReference type="AlphaFoldDB" id="A0A0D0AK59"/>
<dbReference type="CDD" id="cd00882">
    <property type="entry name" value="Ras_like_GTPase"/>
    <property type="match status" value="1"/>
</dbReference>
<dbReference type="OrthoDB" id="8954335at2759"/>
<evidence type="ECO:0000259" key="1">
    <source>
        <dbReference type="Pfam" id="PF01926"/>
    </source>
</evidence>
<dbReference type="GO" id="GO:0005737">
    <property type="term" value="C:cytoplasm"/>
    <property type="evidence" value="ECO:0007669"/>
    <property type="project" value="TreeGrafter"/>
</dbReference>
<reference evidence="3" key="2">
    <citation type="submission" date="2015-01" db="EMBL/GenBank/DDBJ databases">
        <title>Evolutionary Origins and Diversification of the Mycorrhizal Mutualists.</title>
        <authorList>
            <consortium name="DOE Joint Genome Institute"/>
            <consortium name="Mycorrhizal Genomics Consortium"/>
            <person name="Kohler A."/>
            <person name="Kuo A."/>
            <person name="Nagy L.G."/>
            <person name="Floudas D."/>
            <person name="Copeland A."/>
            <person name="Barry K.W."/>
            <person name="Cichocki N."/>
            <person name="Veneault-Fourrey C."/>
            <person name="LaButti K."/>
            <person name="Lindquist E.A."/>
            <person name="Lipzen A."/>
            <person name="Lundell T."/>
            <person name="Morin E."/>
            <person name="Murat C."/>
            <person name="Riley R."/>
            <person name="Ohm R."/>
            <person name="Sun H."/>
            <person name="Tunlid A."/>
            <person name="Henrissat B."/>
            <person name="Grigoriev I.V."/>
            <person name="Hibbett D.S."/>
            <person name="Martin F."/>
        </authorList>
    </citation>
    <scope>NUCLEOTIDE SEQUENCE [LARGE SCALE GENOMIC DNA]</scope>
    <source>
        <strain evidence="3">UH-Slu-Lm8-n1</strain>
    </source>
</reference>
<protein>
    <recommendedName>
        <fullName evidence="1">G domain-containing protein</fullName>
    </recommendedName>
</protein>
<dbReference type="Pfam" id="PF01926">
    <property type="entry name" value="MMR_HSR1"/>
    <property type="match status" value="1"/>
</dbReference>
<dbReference type="GO" id="GO:0002098">
    <property type="term" value="P:tRNA wobble uridine modification"/>
    <property type="evidence" value="ECO:0007669"/>
    <property type="project" value="TreeGrafter"/>
</dbReference>
<name>A0A0D0AK59_9AGAM</name>
<dbReference type="Proteomes" id="UP000054485">
    <property type="component" value="Unassembled WGS sequence"/>
</dbReference>
<evidence type="ECO:0000313" key="2">
    <source>
        <dbReference type="EMBL" id="KIK42256.1"/>
    </source>
</evidence>
<dbReference type="InterPro" id="IPR025662">
    <property type="entry name" value="Sigma_54_int_dom_ATP-bd_1"/>
</dbReference>
<evidence type="ECO:0000313" key="3">
    <source>
        <dbReference type="Proteomes" id="UP000054485"/>
    </source>
</evidence>
<keyword evidence="3" id="KW-1185">Reference proteome</keyword>
<sequence length="251" mass="27939">MSERSLDRSNETWWTTRARSRSVDLVQFDDDLGSKSEGQPVTGRNIVIFGETGVGKSSLINLIAGKDIAPTSPDALSCTTEEHAYEVDIRGQRYTLHDTVGFGEGSHGSMPTDVAPAKKLKYFLRKMSQEDGLHLLVYCVRGSRATRALRHSYETFAAAIAGMEVPVVLVVTCIDDLSEAGDWWGRNGKTVEGLGIRFNAHACVCTLPGDSYRDRRYQSKIDVCEKITELCGHDGVRVRRPRRQRSLPFTR</sequence>
<dbReference type="PANTHER" id="PTHR42714:SF2">
    <property type="entry name" value="TRNA MODIFICATION GTPASE GTPBP3, MITOCHONDRIAL"/>
    <property type="match status" value="1"/>
</dbReference>
<dbReference type="EMBL" id="KN835244">
    <property type="protein sequence ID" value="KIK42256.1"/>
    <property type="molecule type" value="Genomic_DNA"/>
</dbReference>
<dbReference type="PROSITE" id="PS00675">
    <property type="entry name" value="SIGMA54_INTERACT_1"/>
    <property type="match status" value="1"/>
</dbReference>
<organism evidence="2 3">
    <name type="scientific">Suillus luteus UH-Slu-Lm8-n1</name>
    <dbReference type="NCBI Taxonomy" id="930992"/>
    <lineage>
        <taxon>Eukaryota</taxon>
        <taxon>Fungi</taxon>
        <taxon>Dikarya</taxon>
        <taxon>Basidiomycota</taxon>
        <taxon>Agaricomycotina</taxon>
        <taxon>Agaricomycetes</taxon>
        <taxon>Agaricomycetidae</taxon>
        <taxon>Boletales</taxon>
        <taxon>Suillineae</taxon>
        <taxon>Suillaceae</taxon>
        <taxon>Suillus</taxon>
    </lineage>
</organism>
<feature type="domain" description="G" evidence="1">
    <location>
        <begin position="46"/>
        <end position="171"/>
    </location>
</feature>
<accession>A0A0D0AK59</accession>
<proteinExistence type="predicted"/>
<dbReference type="HOGENOM" id="CLU_050405_1_1_1"/>
<dbReference type="InterPro" id="IPR027417">
    <property type="entry name" value="P-loop_NTPase"/>
</dbReference>
<dbReference type="InterPro" id="IPR006073">
    <property type="entry name" value="GTP-bd"/>
</dbReference>
<dbReference type="Gene3D" id="3.40.50.300">
    <property type="entry name" value="P-loop containing nucleotide triphosphate hydrolases"/>
    <property type="match status" value="1"/>
</dbReference>
<gene>
    <name evidence="2" type="ORF">CY34DRAFT_805168</name>
</gene>